<dbReference type="PANTHER" id="PTHR13696:SF96">
    <property type="entry name" value="COBQ_COBB_MIND_PARA NUCLEOTIDE BINDING DOMAIN-CONTAINING PROTEIN"/>
    <property type="match status" value="1"/>
</dbReference>
<dbReference type="Proteomes" id="UP001225378">
    <property type="component" value="Plasmid unnamed2"/>
</dbReference>
<organism evidence="2 3">
    <name type="scientific">Methylomarinum roseum</name>
    <dbReference type="NCBI Taxonomy" id="3067653"/>
    <lineage>
        <taxon>Bacteria</taxon>
        <taxon>Pseudomonadati</taxon>
        <taxon>Pseudomonadota</taxon>
        <taxon>Gammaproteobacteria</taxon>
        <taxon>Methylococcales</taxon>
        <taxon>Methylococcaceae</taxon>
        <taxon>Methylomarinum</taxon>
    </lineage>
</organism>
<dbReference type="SUPFAM" id="SSF52540">
    <property type="entry name" value="P-loop containing nucleoside triphosphate hydrolases"/>
    <property type="match status" value="1"/>
</dbReference>
<dbReference type="InterPro" id="IPR002586">
    <property type="entry name" value="CobQ/CobB/MinD/ParA_Nub-bd_dom"/>
</dbReference>
<dbReference type="PIRSF" id="PIRSF009320">
    <property type="entry name" value="Nuc_binding_HP_1000"/>
    <property type="match status" value="1"/>
</dbReference>
<proteinExistence type="predicted"/>
<protein>
    <submittedName>
        <fullName evidence="2">AAA family ATPase</fullName>
    </submittedName>
</protein>
<dbReference type="EMBL" id="CP157744">
    <property type="protein sequence ID" value="XBS22633.1"/>
    <property type="molecule type" value="Genomic_DNA"/>
</dbReference>
<geneLocation type="plasmid" evidence="2 3">
    <name>unnamed2</name>
</geneLocation>
<dbReference type="Gene3D" id="3.40.50.300">
    <property type="entry name" value="P-loop containing nucleotide triphosphate hydrolases"/>
    <property type="match status" value="1"/>
</dbReference>
<gene>
    <name evidence="2" type="ORF">Q9L42_020175</name>
</gene>
<dbReference type="KEGG" id="mech:Q9L42_020175"/>
<dbReference type="CDD" id="cd02042">
    <property type="entry name" value="ParAB_family"/>
    <property type="match status" value="1"/>
</dbReference>
<dbReference type="PANTHER" id="PTHR13696">
    <property type="entry name" value="P-LOOP CONTAINING NUCLEOSIDE TRIPHOSPHATE HYDROLASE"/>
    <property type="match status" value="1"/>
</dbReference>
<keyword evidence="3" id="KW-1185">Reference proteome</keyword>
<evidence type="ECO:0000259" key="1">
    <source>
        <dbReference type="Pfam" id="PF01656"/>
    </source>
</evidence>
<reference evidence="2 3" key="1">
    <citation type="journal article" date="2024" name="Microbiology">
        <title>Methylomarinum rosea sp. nov., a novel halophilic methanotrophic bacterium from the hypersaline Lake Elton.</title>
        <authorList>
            <person name="Suleimanov R.Z."/>
            <person name="Oshkin I.Y."/>
            <person name="Danilova O.V."/>
            <person name="Suzina N.E."/>
            <person name="Dedysh S.N."/>
        </authorList>
    </citation>
    <scope>NUCLEOTIDE SEQUENCE [LARGE SCALE GENOMIC DNA]</scope>
    <source>
        <strain evidence="2 3">Ch1-1</strain>
        <plasmid evidence="3">unnamed2</plasmid>
    </source>
</reference>
<dbReference type="InterPro" id="IPR027417">
    <property type="entry name" value="P-loop_NTPase"/>
</dbReference>
<feature type="domain" description="CobQ/CobB/MinD/ParA nucleotide binding" evidence="1">
    <location>
        <begin position="4"/>
        <end position="138"/>
    </location>
</feature>
<sequence length="217" mass="24275">MIFLIGGQKGGTGKTTVAINLVAQLVNMGKKAILIDADRQSSATHWADYREEDSTLMPIRCIQKFDNIKGTAIEMSELYDYVIIDTAGRDSREMRTGMFAADAVILPFRATQFDLLTLEHVQGVLEEIRDVNPSLEAHALLTQTSTNFRATDFKEAQDIFTDFPDVSLMNSVIKHRMIYQNSLAEGRAVTEMRRTGSSGASANREIKKLTQEVLSWH</sequence>
<dbReference type="Pfam" id="PF01656">
    <property type="entry name" value="CbiA"/>
    <property type="match status" value="1"/>
</dbReference>
<evidence type="ECO:0000313" key="2">
    <source>
        <dbReference type="EMBL" id="XBS22633.1"/>
    </source>
</evidence>
<accession>A0AAU7P053</accession>
<dbReference type="RefSeq" id="WP_349432778.1">
    <property type="nucleotide sequence ID" value="NZ_CP157744.1"/>
</dbReference>
<dbReference type="InterPro" id="IPR050678">
    <property type="entry name" value="DNA_Partitioning_ATPase"/>
</dbReference>
<name>A0AAU7P053_9GAMM</name>
<evidence type="ECO:0000313" key="3">
    <source>
        <dbReference type="Proteomes" id="UP001225378"/>
    </source>
</evidence>
<keyword evidence="2" id="KW-0614">Plasmid</keyword>
<dbReference type="AlphaFoldDB" id="A0AAU7P053"/>